<name>A0A5D3C253_CUCMM</name>
<accession>A0A5D3C253</accession>
<comment type="caution">
    <text evidence="1">The sequence shown here is derived from an EMBL/GenBank/DDBJ whole genome shotgun (WGS) entry which is preliminary data.</text>
</comment>
<gene>
    <name evidence="1" type="ORF">E5676_scaffold83G00340</name>
</gene>
<evidence type="ECO:0000313" key="2">
    <source>
        <dbReference type="Proteomes" id="UP000321947"/>
    </source>
</evidence>
<evidence type="ECO:0000313" key="1">
    <source>
        <dbReference type="EMBL" id="TYK05364.1"/>
    </source>
</evidence>
<dbReference type="Proteomes" id="UP000321947">
    <property type="component" value="Unassembled WGS sequence"/>
</dbReference>
<dbReference type="AlphaFoldDB" id="A0A5D3C253"/>
<sequence length="138" mass="16138">MVNTLPVQNYGCVLTASQIPYYRRRCMLQHHLVRNIGSERQCQFLNFCTLPQHHCMIIGIDAECAKREVGHYYELRQEKHEVASNRNNPYSGGFRKLIGKRVAENDKIEKTFYDLPTQFSILSFSTPLFLINFLNHKS</sequence>
<proteinExistence type="predicted"/>
<organism evidence="1 2">
    <name type="scientific">Cucumis melo var. makuwa</name>
    <name type="common">Oriental melon</name>
    <dbReference type="NCBI Taxonomy" id="1194695"/>
    <lineage>
        <taxon>Eukaryota</taxon>
        <taxon>Viridiplantae</taxon>
        <taxon>Streptophyta</taxon>
        <taxon>Embryophyta</taxon>
        <taxon>Tracheophyta</taxon>
        <taxon>Spermatophyta</taxon>
        <taxon>Magnoliopsida</taxon>
        <taxon>eudicotyledons</taxon>
        <taxon>Gunneridae</taxon>
        <taxon>Pentapetalae</taxon>
        <taxon>rosids</taxon>
        <taxon>fabids</taxon>
        <taxon>Cucurbitales</taxon>
        <taxon>Cucurbitaceae</taxon>
        <taxon>Benincaseae</taxon>
        <taxon>Cucumis</taxon>
    </lineage>
</organism>
<dbReference type="EMBL" id="SSTD01013865">
    <property type="protein sequence ID" value="TYK05364.1"/>
    <property type="molecule type" value="Genomic_DNA"/>
</dbReference>
<protein>
    <submittedName>
        <fullName evidence="1">Uncharacterized protein</fullName>
    </submittedName>
</protein>
<reference evidence="1 2" key="1">
    <citation type="submission" date="2019-08" db="EMBL/GenBank/DDBJ databases">
        <title>Draft genome sequences of two oriental melons (Cucumis melo L. var makuwa).</title>
        <authorList>
            <person name="Kwon S.-Y."/>
        </authorList>
    </citation>
    <scope>NUCLEOTIDE SEQUENCE [LARGE SCALE GENOMIC DNA]</scope>
    <source>
        <strain evidence="2">cv. Chang Bougi</strain>
        <tissue evidence="1">Leaf</tissue>
    </source>
</reference>